<dbReference type="PROSITE" id="PS51819">
    <property type="entry name" value="VOC"/>
    <property type="match status" value="1"/>
</dbReference>
<dbReference type="AlphaFoldDB" id="A0A4U5JXD8"/>
<reference evidence="2 3" key="1">
    <citation type="submission" date="2019-04" db="EMBL/GenBank/DDBJ databases">
        <title>Reference strain of H23.</title>
        <authorList>
            <person name="Luo X."/>
        </authorList>
    </citation>
    <scope>NUCLEOTIDE SEQUENCE [LARGE SCALE GENOMIC DNA]</scope>
    <source>
        <strain evidence="2 3">H23</strain>
    </source>
</reference>
<feature type="domain" description="VOC" evidence="1">
    <location>
        <begin position="7"/>
        <end position="117"/>
    </location>
</feature>
<dbReference type="OrthoDB" id="9792323at2"/>
<dbReference type="CDD" id="cd07247">
    <property type="entry name" value="SgaA_N_like"/>
    <property type="match status" value="1"/>
</dbReference>
<protein>
    <submittedName>
        <fullName evidence="2">VOC family protein</fullName>
    </submittedName>
</protein>
<evidence type="ECO:0000313" key="2">
    <source>
        <dbReference type="EMBL" id="TKR33351.1"/>
    </source>
</evidence>
<dbReference type="RefSeq" id="WP_137265559.1">
    <property type="nucleotide sequence ID" value="NZ_SZUA01000001.1"/>
</dbReference>
<dbReference type="Proteomes" id="UP000308707">
    <property type="component" value="Unassembled WGS sequence"/>
</dbReference>
<name>A0A4U5JXD8_9GAMM</name>
<dbReference type="PANTHER" id="PTHR33993">
    <property type="entry name" value="GLYOXALASE-RELATED"/>
    <property type="match status" value="1"/>
</dbReference>
<dbReference type="PANTHER" id="PTHR33993:SF1">
    <property type="entry name" value="GLYOXALASE FAMILY PROTEIN"/>
    <property type="match status" value="1"/>
</dbReference>
<sequence length="120" mass="13265">MAGRENRIDFIEFPAASETDVARASEFYRTVFGWRWQDWGDDYADTRDSGLGAGLNADPAHRPGAPLAVIYASRLEEARDKAIAAGGALIRDIFSFPGGRRFHFRDPAGNELAVWSDSET</sequence>
<dbReference type="Pfam" id="PF00903">
    <property type="entry name" value="Glyoxalase"/>
    <property type="match status" value="1"/>
</dbReference>
<dbReference type="InterPro" id="IPR037523">
    <property type="entry name" value="VOC_core"/>
</dbReference>
<dbReference type="Gene3D" id="3.10.180.10">
    <property type="entry name" value="2,3-Dihydroxybiphenyl 1,2-Dioxygenase, domain 1"/>
    <property type="match status" value="1"/>
</dbReference>
<organism evidence="2 3">
    <name type="scientific">Luteimonas gilva</name>
    <dbReference type="NCBI Taxonomy" id="2572684"/>
    <lineage>
        <taxon>Bacteria</taxon>
        <taxon>Pseudomonadati</taxon>
        <taxon>Pseudomonadota</taxon>
        <taxon>Gammaproteobacteria</taxon>
        <taxon>Lysobacterales</taxon>
        <taxon>Lysobacteraceae</taxon>
        <taxon>Luteimonas</taxon>
    </lineage>
</organism>
<comment type="caution">
    <text evidence="2">The sequence shown here is derived from an EMBL/GenBank/DDBJ whole genome shotgun (WGS) entry which is preliminary data.</text>
</comment>
<evidence type="ECO:0000259" key="1">
    <source>
        <dbReference type="PROSITE" id="PS51819"/>
    </source>
</evidence>
<dbReference type="InterPro" id="IPR052164">
    <property type="entry name" value="Anthracycline_SecMetBiosynth"/>
</dbReference>
<accession>A0A4U5JXD8</accession>
<evidence type="ECO:0000313" key="3">
    <source>
        <dbReference type="Proteomes" id="UP000308707"/>
    </source>
</evidence>
<dbReference type="InterPro" id="IPR004360">
    <property type="entry name" value="Glyas_Fos-R_dOase_dom"/>
</dbReference>
<gene>
    <name evidence="2" type="ORF">FCE95_03315</name>
</gene>
<proteinExistence type="predicted"/>
<dbReference type="InterPro" id="IPR029068">
    <property type="entry name" value="Glyas_Bleomycin-R_OHBP_Dase"/>
</dbReference>
<dbReference type="EMBL" id="SZUA01000001">
    <property type="protein sequence ID" value="TKR33351.1"/>
    <property type="molecule type" value="Genomic_DNA"/>
</dbReference>
<keyword evidence="3" id="KW-1185">Reference proteome</keyword>
<dbReference type="SUPFAM" id="SSF54593">
    <property type="entry name" value="Glyoxalase/Bleomycin resistance protein/Dihydroxybiphenyl dioxygenase"/>
    <property type="match status" value="1"/>
</dbReference>